<evidence type="ECO:0000313" key="1">
    <source>
        <dbReference type="Proteomes" id="UP000694920"/>
    </source>
</evidence>
<sequence length="281" mass="32663">MSNVYIRYVTSFLSLLIKLIQKKMEEPKRRSVLDFMRSGRRLDTCRLVFCAKITVPAEEILKVYTAFAKETFPDTVSGLLLVYPDYVLHLIESSEDEIFQLCLNFQNIHPNCLGVSRCFPVQTDVRNRFFDRWYAIRVITYNLTDADTALVNVKDNFEDITKIYKETVVGLYRLYHELRMCNVTSTVRFMEKLESLKEDGHPLLPQDTALEFILNSRWGDSLQTLIDNYWNPTYPDENDDIWPFSEVTLPCVDFNEIESIKMELKKLIEASGNNGESSGST</sequence>
<organism evidence="1 3">
    <name type="scientific">Cephus cinctus</name>
    <name type="common">Wheat stem sawfly</name>
    <dbReference type="NCBI Taxonomy" id="211228"/>
    <lineage>
        <taxon>Eukaryota</taxon>
        <taxon>Metazoa</taxon>
        <taxon>Ecdysozoa</taxon>
        <taxon>Arthropoda</taxon>
        <taxon>Hexapoda</taxon>
        <taxon>Insecta</taxon>
        <taxon>Pterygota</taxon>
        <taxon>Neoptera</taxon>
        <taxon>Endopterygota</taxon>
        <taxon>Hymenoptera</taxon>
        <taxon>Cephoidea</taxon>
        <taxon>Cephidae</taxon>
        <taxon>Cephus</taxon>
    </lineage>
</organism>
<keyword evidence="1" id="KW-1185">Reference proteome</keyword>
<name>A0AAJ7BVK4_CEPCN</name>
<dbReference type="PANTHER" id="PTHR34035">
    <property type="entry name" value="TESTIS-EXPRESSED PROTEIN 47"/>
    <property type="match status" value="1"/>
</dbReference>
<gene>
    <name evidence="2 3" type="primary">LOC107267838</name>
</gene>
<dbReference type="PANTHER" id="PTHR34035:SF1">
    <property type="entry name" value="TESTIS-EXPRESSED PROTEIN 47"/>
    <property type="match status" value="1"/>
</dbReference>
<protein>
    <submittedName>
        <fullName evidence="2 3">Uncharacterized protein LOC107267838</fullName>
    </submittedName>
</protein>
<dbReference type="InterPro" id="IPR055308">
    <property type="entry name" value="TEX47-like"/>
</dbReference>
<proteinExistence type="predicted"/>
<dbReference type="RefSeq" id="XP_015595474.1">
    <property type="nucleotide sequence ID" value="XM_015739988.2"/>
</dbReference>
<accession>A0AAJ7BVK4</accession>
<reference evidence="2 3" key="1">
    <citation type="submission" date="2025-04" db="UniProtKB">
        <authorList>
            <consortium name="RefSeq"/>
        </authorList>
    </citation>
    <scope>IDENTIFICATION</scope>
</reference>
<dbReference type="GeneID" id="107267838"/>
<dbReference type="Proteomes" id="UP000694920">
    <property type="component" value="Unplaced"/>
</dbReference>
<dbReference type="KEGG" id="ccin:107267838"/>
<evidence type="ECO:0000313" key="2">
    <source>
        <dbReference type="RefSeq" id="XP_015595474.1"/>
    </source>
</evidence>
<dbReference type="RefSeq" id="XP_015595475.1">
    <property type="nucleotide sequence ID" value="XM_015739989.2"/>
</dbReference>
<dbReference type="Pfam" id="PF24787">
    <property type="entry name" value="TEX47"/>
    <property type="match status" value="1"/>
</dbReference>
<dbReference type="AlphaFoldDB" id="A0AAJ7BVK4"/>
<evidence type="ECO:0000313" key="3">
    <source>
        <dbReference type="RefSeq" id="XP_015595475.1"/>
    </source>
</evidence>